<evidence type="ECO:0000313" key="2">
    <source>
        <dbReference type="Proteomes" id="UP000095287"/>
    </source>
</evidence>
<feature type="region of interest" description="Disordered" evidence="1">
    <location>
        <begin position="115"/>
        <end position="174"/>
    </location>
</feature>
<reference evidence="3" key="1">
    <citation type="submission" date="2016-11" db="UniProtKB">
        <authorList>
            <consortium name="WormBaseParasite"/>
        </authorList>
    </citation>
    <scope>IDENTIFICATION</scope>
</reference>
<name>A0A1I7Z4X2_9BILA</name>
<dbReference type="Proteomes" id="UP000095287">
    <property type="component" value="Unplaced"/>
</dbReference>
<sequence length="174" mass="19119">MSRLSIIDLADHAGILSLNPSDLVFEASQLGIQYYDFTLSAASTSDHGYQLYLVKFDSHTNVEWLETARVGPEIVKSNGIPDNDLSMMTLGILLWKHKVARSRVLCLVRSMDADSMPPPRADHLRTPQLESQPEQPVQESSRRYAPPSDDVPDEEHGGSTPGASHTGNSVPPRA</sequence>
<evidence type="ECO:0000313" key="3">
    <source>
        <dbReference type="WBParaSite" id="L893_g22883.t1"/>
    </source>
</evidence>
<accession>A0A1I7Z4X2</accession>
<dbReference type="WBParaSite" id="L893_g22883.t1">
    <property type="protein sequence ID" value="L893_g22883.t1"/>
    <property type="gene ID" value="L893_g22883"/>
</dbReference>
<evidence type="ECO:0000256" key="1">
    <source>
        <dbReference type="SAM" id="MobiDB-lite"/>
    </source>
</evidence>
<feature type="compositionally biased region" description="Polar residues" evidence="1">
    <location>
        <begin position="161"/>
        <end position="174"/>
    </location>
</feature>
<proteinExistence type="predicted"/>
<keyword evidence="2" id="KW-1185">Reference proteome</keyword>
<organism evidence="2 3">
    <name type="scientific">Steinernema glaseri</name>
    <dbReference type="NCBI Taxonomy" id="37863"/>
    <lineage>
        <taxon>Eukaryota</taxon>
        <taxon>Metazoa</taxon>
        <taxon>Ecdysozoa</taxon>
        <taxon>Nematoda</taxon>
        <taxon>Chromadorea</taxon>
        <taxon>Rhabditida</taxon>
        <taxon>Tylenchina</taxon>
        <taxon>Panagrolaimomorpha</taxon>
        <taxon>Strongyloidoidea</taxon>
        <taxon>Steinernematidae</taxon>
        <taxon>Steinernema</taxon>
    </lineage>
</organism>
<dbReference type="AlphaFoldDB" id="A0A1I7Z4X2"/>
<protein>
    <submittedName>
        <fullName evidence="3">PDZ domain-containing protein</fullName>
    </submittedName>
</protein>
<feature type="compositionally biased region" description="Polar residues" evidence="1">
    <location>
        <begin position="128"/>
        <end position="139"/>
    </location>
</feature>